<evidence type="ECO:0000313" key="4">
    <source>
        <dbReference type="EMBL" id="SDW15142.1"/>
    </source>
</evidence>
<dbReference type="EMBL" id="FNOI01000001">
    <property type="protein sequence ID" value="SDW15142.1"/>
    <property type="molecule type" value="Genomic_DNA"/>
</dbReference>
<dbReference type="InterPro" id="IPR036318">
    <property type="entry name" value="FAD-bd_PCMH-like_sf"/>
</dbReference>
<evidence type="ECO:0000259" key="3">
    <source>
        <dbReference type="PROSITE" id="PS51387"/>
    </source>
</evidence>
<dbReference type="GO" id="GO:0003885">
    <property type="term" value="F:D-arabinono-1,4-lactone oxidase activity"/>
    <property type="evidence" value="ECO:0007669"/>
    <property type="project" value="InterPro"/>
</dbReference>
<dbReference type="PANTHER" id="PTHR43762:SF1">
    <property type="entry name" value="D-ARABINONO-1,4-LACTONE OXIDASE"/>
    <property type="match status" value="1"/>
</dbReference>
<gene>
    <name evidence="4" type="ORF">SAMN04488001_0401</name>
</gene>
<dbReference type="RefSeq" id="WP_089943605.1">
    <property type="nucleotide sequence ID" value="NZ_FNOI01000001.1"/>
</dbReference>
<dbReference type="Pfam" id="PF01565">
    <property type="entry name" value="FAD_binding_4"/>
    <property type="match status" value="1"/>
</dbReference>
<keyword evidence="1" id="KW-0274">FAD</keyword>
<dbReference type="Pfam" id="PF04030">
    <property type="entry name" value="ALO"/>
    <property type="match status" value="1"/>
</dbReference>
<keyword evidence="1" id="KW-0285">Flavoprotein</keyword>
<evidence type="ECO:0000313" key="5">
    <source>
        <dbReference type="Proteomes" id="UP000199441"/>
    </source>
</evidence>
<keyword evidence="5" id="KW-1185">Reference proteome</keyword>
<dbReference type="STRING" id="670155.SAMN04488001_0401"/>
<keyword evidence="2" id="KW-0560">Oxidoreductase</keyword>
<dbReference type="PROSITE" id="PS51387">
    <property type="entry name" value="FAD_PCMH"/>
    <property type="match status" value="1"/>
</dbReference>
<organism evidence="4 5">
    <name type="scientific">Litoreibacter albidus</name>
    <dbReference type="NCBI Taxonomy" id="670155"/>
    <lineage>
        <taxon>Bacteria</taxon>
        <taxon>Pseudomonadati</taxon>
        <taxon>Pseudomonadota</taxon>
        <taxon>Alphaproteobacteria</taxon>
        <taxon>Rhodobacterales</taxon>
        <taxon>Roseobacteraceae</taxon>
        <taxon>Litoreibacter</taxon>
    </lineage>
</organism>
<dbReference type="InterPro" id="IPR016166">
    <property type="entry name" value="FAD-bd_PCMH"/>
</dbReference>
<dbReference type="InterPro" id="IPR010031">
    <property type="entry name" value="FAD_lactone_oxidase-like"/>
</dbReference>
<evidence type="ECO:0000256" key="2">
    <source>
        <dbReference type="ARBA" id="ARBA00023002"/>
    </source>
</evidence>
<proteinExistence type="predicted"/>
<feature type="domain" description="FAD-binding PCMH-type" evidence="3">
    <location>
        <begin position="14"/>
        <end position="180"/>
    </location>
</feature>
<accession>A0A1H2R6R8</accession>
<dbReference type="PANTHER" id="PTHR43762">
    <property type="entry name" value="L-GULONOLACTONE OXIDASE"/>
    <property type="match status" value="1"/>
</dbReference>
<dbReference type="InterPro" id="IPR006094">
    <property type="entry name" value="Oxid_FAD_bind_N"/>
</dbReference>
<dbReference type="InterPro" id="IPR007173">
    <property type="entry name" value="ALO_C"/>
</dbReference>
<dbReference type="AlphaFoldDB" id="A0A1H2R6R8"/>
<evidence type="ECO:0000256" key="1">
    <source>
        <dbReference type="ARBA" id="ARBA00022827"/>
    </source>
</evidence>
<dbReference type="Gene3D" id="3.30.465.10">
    <property type="match status" value="1"/>
</dbReference>
<dbReference type="GO" id="GO:0016020">
    <property type="term" value="C:membrane"/>
    <property type="evidence" value="ECO:0007669"/>
    <property type="project" value="InterPro"/>
</dbReference>
<dbReference type="InterPro" id="IPR016169">
    <property type="entry name" value="FAD-bd_PCMH_sub2"/>
</dbReference>
<dbReference type="OrthoDB" id="143770at2"/>
<dbReference type="SUPFAM" id="SSF56176">
    <property type="entry name" value="FAD-binding/transporter-associated domain-like"/>
    <property type="match status" value="1"/>
</dbReference>
<sequence length="437" mass="47481">MIWNTLTYTGWGRVHSATAKVARPERTSTLAAAQSEQSAPAFGMRRSYGDSCLNDGGHALDMTRMDRLLDFDPETGILEVEAGARIGDIARRFAPDGWLPAVMPGTGFATIGGCIAHDVHGKNHHGAGSFGQHVTEITLMNGGKLQKVGPSKGAKLFRATVGGMGQTGAIVSAKIKLLPCKGDVITVTERRIENLDHFLEALDNSQSTYTVGWVDATAKGETLGRGILEEAETGYGLVPDAKRAKSVPFNAPKWALSNPVVRLFNASYFRRVPEDGRTSVKPITEFFFPLDKLLEWNRLYGKRGFHQFQCVVPITEATVLRVMLDKIGREGLASPLAVIKRMGPGRAGLMSFPMEGYTLAVDFPNRGAAEALIAELEEIAKNAGGRIYLAKDATLSPAHVRSMYPDVAKFAKLITEIDPNGAYETDQTRRLNIRSHA</sequence>
<dbReference type="GO" id="GO:0071949">
    <property type="term" value="F:FAD binding"/>
    <property type="evidence" value="ECO:0007669"/>
    <property type="project" value="InterPro"/>
</dbReference>
<dbReference type="Proteomes" id="UP000199441">
    <property type="component" value="Unassembled WGS sequence"/>
</dbReference>
<reference evidence="5" key="1">
    <citation type="submission" date="2016-10" db="EMBL/GenBank/DDBJ databases">
        <authorList>
            <person name="Varghese N."/>
            <person name="Submissions S."/>
        </authorList>
    </citation>
    <scope>NUCLEOTIDE SEQUENCE [LARGE SCALE GENOMIC DNA]</scope>
    <source>
        <strain evidence="5">DSM 26922</strain>
    </source>
</reference>
<name>A0A1H2R6R8_9RHOB</name>
<protein>
    <submittedName>
        <fullName evidence="4">Decaprenylphospho-beta-D-ribofuranose 2-oxidase</fullName>
    </submittedName>
</protein>